<dbReference type="OrthoDB" id="434989at2759"/>
<dbReference type="Proteomes" id="UP000230233">
    <property type="component" value="Chromosome I"/>
</dbReference>
<evidence type="ECO:0000259" key="1">
    <source>
        <dbReference type="Pfam" id="PF22600"/>
    </source>
</evidence>
<dbReference type="GO" id="GO:0050265">
    <property type="term" value="F:RNA uridylyltransferase activity"/>
    <property type="evidence" value="ECO:0007669"/>
    <property type="project" value="TreeGrafter"/>
</dbReference>
<comment type="caution">
    <text evidence="2">The sequence shown here is derived from an EMBL/GenBank/DDBJ whole genome shotgun (WGS) entry which is preliminary data.</text>
</comment>
<feature type="domain" description="Poly(A) RNA polymerase mitochondrial-like central palm" evidence="1">
    <location>
        <begin position="40"/>
        <end position="180"/>
    </location>
</feature>
<dbReference type="GO" id="GO:0031123">
    <property type="term" value="P:RNA 3'-end processing"/>
    <property type="evidence" value="ECO:0007669"/>
    <property type="project" value="TreeGrafter"/>
</dbReference>
<dbReference type="Pfam" id="PF22600">
    <property type="entry name" value="MTPAP-like_central"/>
    <property type="match status" value="1"/>
</dbReference>
<dbReference type="EMBL" id="PDUG01000001">
    <property type="protein sequence ID" value="PIC53999.1"/>
    <property type="molecule type" value="Genomic_DNA"/>
</dbReference>
<protein>
    <recommendedName>
        <fullName evidence="1">Poly(A) RNA polymerase mitochondrial-like central palm domain-containing protein</fullName>
    </recommendedName>
</protein>
<accession>A0A2G5VQA1</accession>
<reference evidence="3" key="1">
    <citation type="submission" date="2017-10" db="EMBL/GenBank/DDBJ databases">
        <title>Rapid genome shrinkage in a self-fertile nematode reveals novel sperm competition proteins.</title>
        <authorList>
            <person name="Yin D."/>
            <person name="Schwarz E.M."/>
            <person name="Thomas C.G."/>
            <person name="Felde R.L."/>
            <person name="Korf I.F."/>
            <person name="Cutter A.D."/>
            <person name="Schartner C.M."/>
            <person name="Ralston E.J."/>
            <person name="Meyer B.J."/>
            <person name="Haag E.S."/>
        </authorList>
    </citation>
    <scope>NUCLEOTIDE SEQUENCE [LARGE SCALE GENOMIC DNA]</scope>
    <source>
        <strain evidence="3">JU1422</strain>
    </source>
</reference>
<proteinExistence type="predicted"/>
<sequence>MPAKSAIERRLKRFEDFENDYSPNPNENYTKKWDAKLEEFSNDIEKYYDENRQTDEEKEQKLKILREIEDYLVNQLFVNPINDVNYEVRAVVPFGSSASALGMRGGDLDMIICVHPPMGKKQKGEIKRRTNDILREIFNRIQSGKMLNGRKKKDMEHIKEARVPIITGFIDGVEIDISISMTFLVSEQYLAAKMIDAYEKENLEKDQFCRYDRRFILLAAFVKKWMKSKKTDENEDYYKTVFPNSCCTVLLVVFFMKQYKLLPNLGTRDPGMIDNVSWVKARNGENGSFGIPNQSAKYWRESNYCEVSLGTLFLLFLEYYAYFDFKTNKIIVEKGQLRWKSERDRVNKIYLQDVFGNENMTKSVRQVTMLQKCFRDAMKIVINNEGDKIEEELMEDVLPDVCSYSKSEMRKLRKQGLHFGPKPRKFEK</sequence>
<evidence type="ECO:0000313" key="3">
    <source>
        <dbReference type="Proteomes" id="UP000230233"/>
    </source>
</evidence>
<gene>
    <name evidence="2" type="primary">Cnig_chr_I.g3444</name>
    <name evidence="2" type="ORF">B9Z55_003444</name>
</gene>
<organism evidence="2 3">
    <name type="scientific">Caenorhabditis nigoni</name>
    <dbReference type="NCBI Taxonomy" id="1611254"/>
    <lineage>
        <taxon>Eukaryota</taxon>
        <taxon>Metazoa</taxon>
        <taxon>Ecdysozoa</taxon>
        <taxon>Nematoda</taxon>
        <taxon>Chromadorea</taxon>
        <taxon>Rhabditida</taxon>
        <taxon>Rhabditina</taxon>
        <taxon>Rhabditomorpha</taxon>
        <taxon>Rhabditoidea</taxon>
        <taxon>Rhabditidae</taxon>
        <taxon>Peloderinae</taxon>
        <taxon>Caenorhabditis</taxon>
    </lineage>
</organism>
<dbReference type="Gene3D" id="1.10.1410.10">
    <property type="match status" value="1"/>
</dbReference>
<dbReference type="GO" id="GO:1990817">
    <property type="term" value="F:poly(A) RNA polymerase activity"/>
    <property type="evidence" value="ECO:0007669"/>
    <property type="project" value="UniProtKB-ARBA"/>
</dbReference>
<dbReference type="SUPFAM" id="SSF81631">
    <property type="entry name" value="PAP/OAS1 substrate-binding domain"/>
    <property type="match status" value="1"/>
</dbReference>
<dbReference type="PANTHER" id="PTHR12271">
    <property type="entry name" value="POLY A POLYMERASE CID PAP -RELATED"/>
    <property type="match status" value="1"/>
</dbReference>
<dbReference type="InterPro" id="IPR043519">
    <property type="entry name" value="NT_sf"/>
</dbReference>
<keyword evidence="3" id="KW-1185">Reference proteome</keyword>
<dbReference type="SUPFAM" id="SSF81301">
    <property type="entry name" value="Nucleotidyltransferase"/>
    <property type="match status" value="1"/>
</dbReference>
<dbReference type="Gene3D" id="3.30.460.10">
    <property type="entry name" value="Beta Polymerase, domain 2"/>
    <property type="match status" value="1"/>
</dbReference>
<dbReference type="GO" id="GO:0046872">
    <property type="term" value="F:metal ion binding"/>
    <property type="evidence" value="ECO:0007669"/>
    <property type="project" value="UniProtKB-KW"/>
</dbReference>
<dbReference type="AlphaFoldDB" id="A0A2G5VQA1"/>
<name>A0A2G5VQA1_9PELO</name>
<evidence type="ECO:0000313" key="2">
    <source>
        <dbReference type="EMBL" id="PIC53999.1"/>
    </source>
</evidence>
<dbReference type="InterPro" id="IPR054708">
    <property type="entry name" value="MTPAP-like_central"/>
</dbReference>
<dbReference type="STRING" id="1611254.A0A2G5VQA1"/>
<dbReference type="PANTHER" id="PTHR12271:SF39">
    <property type="entry name" value="PAP-ASSOCIATED DOMAIN-CONTAINING PROTEIN"/>
    <property type="match status" value="1"/>
</dbReference>